<proteinExistence type="predicted"/>
<reference evidence="2 3" key="1">
    <citation type="submission" date="2018-09" db="EMBL/GenBank/DDBJ databases">
        <title>Mesorhizobium carmichaelinearum sp. nov. isolated from Carmichaelinea spp. root nodules in New Zealand.</title>
        <authorList>
            <person name="De Meyer S.E."/>
        </authorList>
    </citation>
    <scope>NUCLEOTIDE SEQUENCE [LARGE SCALE GENOMIC DNA]</scope>
    <source>
        <strain evidence="2 3">LMG 28313</strain>
    </source>
</reference>
<protein>
    <submittedName>
        <fullName evidence="2">Uncharacterized protein</fullName>
    </submittedName>
</protein>
<name>A0A6M7TM01_9HYPH</name>
<feature type="compositionally biased region" description="Basic and acidic residues" evidence="1">
    <location>
        <begin position="76"/>
        <end position="89"/>
    </location>
</feature>
<evidence type="ECO:0000313" key="3">
    <source>
        <dbReference type="Proteomes" id="UP000275530"/>
    </source>
</evidence>
<accession>A0A6M7TM01</accession>
<evidence type="ECO:0000256" key="1">
    <source>
        <dbReference type="SAM" id="MobiDB-lite"/>
    </source>
</evidence>
<dbReference type="AlphaFoldDB" id="A0A6M7TM01"/>
<evidence type="ECO:0000313" key="2">
    <source>
        <dbReference type="EMBL" id="RJT37879.1"/>
    </source>
</evidence>
<comment type="caution">
    <text evidence="2">The sequence shown here is derived from an EMBL/GenBank/DDBJ whole genome shotgun (WGS) entry which is preliminary data.</text>
</comment>
<dbReference type="EMBL" id="QZXA01000001">
    <property type="protein sequence ID" value="RJT37879.1"/>
    <property type="molecule type" value="Genomic_DNA"/>
</dbReference>
<dbReference type="Proteomes" id="UP000275530">
    <property type="component" value="Unassembled WGS sequence"/>
</dbReference>
<feature type="region of interest" description="Disordered" evidence="1">
    <location>
        <begin position="76"/>
        <end position="98"/>
    </location>
</feature>
<organism evidence="2 3">
    <name type="scientific">Mesorhizobium jarvisii</name>
    <dbReference type="NCBI Taxonomy" id="1777867"/>
    <lineage>
        <taxon>Bacteria</taxon>
        <taxon>Pseudomonadati</taxon>
        <taxon>Pseudomonadota</taxon>
        <taxon>Alphaproteobacteria</taxon>
        <taxon>Hyphomicrobiales</taxon>
        <taxon>Phyllobacteriaceae</taxon>
        <taxon>Mesorhizobium</taxon>
    </lineage>
</organism>
<sequence>MAGVFLGAATAAYVGYSKRWPAAKPDHPVLTGIGIGYGDKEQQERLIVEVRGCRLALEVLADRRTEEMEDMHKALLERLDRREEQEAQRPRRQPPRRR</sequence>
<gene>
    <name evidence="2" type="ORF">D3242_01135</name>
</gene>
<keyword evidence="3" id="KW-1185">Reference proteome</keyword>